<feature type="transmembrane region" description="Helical" evidence="4">
    <location>
        <begin position="359"/>
        <end position="384"/>
    </location>
</feature>
<feature type="transmembrane region" description="Helical" evidence="4">
    <location>
        <begin position="294"/>
        <end position="317"/>
    </location>
</feature>
<dbReference type="Pfam" id="PF06779">
    <property type="entry name" value="MFS_4"/>
    <property type="match status" value="1"/>
</dbReference>
<keyword evidence="7" id="KW-1185">Reference proteome</keyword>
<evidence type="ECO:0000256" key="4">
    <source>
        <dbReference type="SAM" id="Phobius"/>
    </source>
</evidence>
<dbReference type="GO" id="GO:0022857">
    <property type="term" value="F:transmembrane transporter activity"/>
    <property type="evidence" value="ECO:0007669"/>
    <property type="project" value="InterPro"/>
</dbReference>
<reference evidence="6" key="2">
    <citation type="submission" date="2022-10" db="EMBL/GenBank/DDBJ databases">
        <authorList>
            <person name="Trinh H.N."/>
        </authorList>
    </citation>
    <scope>NUCLEOTIDE SEQUENCE</scope>
    <source>
        <strain evidence="6">RN2-1</strain>
    </source>
</reference>
<feature type="transmembrane region" description="Helical" evidence="4">
    <location>
        <begin position="202"/>
        <end position="224"/>
    </location>
</feature>
<evidence type="ECO:0000313" key="6">
    <source>
        <dbReference type="EMBL" id="MCW3473823.1"/>
    </source>
</evidence>
<feature type="transmembrane region" description="Helical" evidence="4">
    <location>
        <begin position="162"/>
        <end position="181"/>
    </location>
</feature>
<dbReference type="InterPro" id="IPR010645">
    <property type="entry name" value="MFS_4"/>
</dbReference>
<feature type="transmembrane region" description="Helical" evidence="4">
    <location>
        <begin position="329"/>
        <end position="353"/>
    </location>
</feature>
<dbReference type="PROSITE" id="PS50850">
    <property type="entry name" value="MFS"/>
    <property type="match status" value="1"/>
</dbReference>
<evidence type="ECO:0000313" key="7">
    <source>
        <dbReference type="Proteomes" id="UP001165679"/>
    </source>
</evidence>
<feature type="domain" description="Major facilitator superfamily (MFS) profile" evidence="5">
    <location>
        <begin position="8"/>
        <end position="386"/>
    </location>
</feature>
<organism evidence="6 7">
    <name type="scientific">Limobrevibacterium gyesilva</name>
    <dbReference type="NCBI Taxonomy" id="2991712"/>
    <lineage>
        <taxon>Bacteria</taxon>
        <taxon>Pseudomonadati</taxon>
        <taxon>Pseudomonadota</taxon>
        <taxon>Alphaproteobacteria</taxon>
        <taxon>Acetobacterales</taxon>
        <taxon>Acetobacteraceae</taxon>
        <taxon>Limobrevibacterium</taxon>
    </lineage>
</organism>
<proteinExistence type="predicted"/>
<accession>A0AA42CCR4</accession>
<name>A0AA42CCR4_9PROT</name>
<dbReference type="InterPro" id="IPR020846">
    <property type="entry name" value="MFS_dom"/>
</dbReference>
<feature type="transmembrane region" description="Helical" evidence="4">
    <location>
        <begin position="244"/>
        <end position="262"/>
    </location>
</feature>
<evidence type="ECO:0000256" key="1">
    <source>
        <dbReference type="ARBA" id="ARBA00022692"/>
    </source>
</evidence>
<dbReference type="PANTHER" id="PTHR23537">
    <property type="match status" value="1"/>
</dbReference>
<feature type="transmembrane region" description="Helical" evidence="4">
    <location>
        <begin position="269"/>
        <end position="288"/>
    </location>
</feature>
<reference evidence="6" key="1">
    <citation type="submission" date="2022-09" db="EMBL/GenBank/DDBJ databases">
        <title>Rhodovastum sp. nov. RN2-1 isolated from soil in Seongnam, South Korea.</title>
        <authorList>
            <person name="Le N.T."/>
        </authorList>
    </citation>
    <scope>NUCLEOTIDE SEQUENCE</scope>
    <source>
        <strain evidence="6">RN2-1</strain>
    </source>
</reference>
<sequence>MGRMVPAKAAFAGLCSSLVGIGLARFAYTPLIPVLIGAAWFSPGQAAYLGAANLAGYLAGALLTQRIAARVPVRPVLRGMMLLVGVAFLACAIRLPFAWFFAWRFAAGFAGGVIMILAAPAVLASTPAALRGRVGGFIFTGVGLGVAASGTLVPLLLEAGIAATWCVLGALSLVLTALCWRSWPDAGVAPATRRAPPARSSLAARAVVLEYGLNAVGVVPHMVFLVDFVARGLGRGIEAGAGFWVLYGFAAIAGPMATGWVGDRAGFGTALRLGFVVQAAAVILPILTTGTLPLAVSCIVMGAFTPGIVPLVLGRLHEFAAGDPAQQRALWGAATASFALFQAAVAYGLSFLFAQTGGAYAPLFAVAAAALALALAVDVVARAIGARQVRTRRSVAA</sequence>
<comment type="caution">
    <text evidence="6">The sequence shown here is derived from an EMBL/GenBank/DDBJ whole genome shotgun (WGS) entry which is preliminary data.</text>
</comment>
<dbReference type="GO" id="GO:0005886">
    <property type="term" value="C:plasma membrane"/>
    <property type="evidence" value="ECO:0007669"/>
    <property type="project" value="TreeGrafter"/>
</dbReference>
<feature type="transmembrane region" description="Helical" evidence="4">
    <location>
        <begin position="101"/>
        <end position="124"/>
    </location>
</feature>
<gene>
    <name evidence="6" type="ORF">OL599_04465</name>
</gene>
<evidence type="ECO:0000256" key="2">
    <source>
        <dbReference type="ARBA" id="ARBA00022989"/>
    </source>
</evidence>
<feature type="transmembrane region" description="Helical" evidence="4">
    <location>
        <begin position="76"/>
        <end position="95"/>
    </location>
</feature>
<evidence type="ECO:0000256" key="3">
    <source>
        <dbReference type="ARBA" id="ARBA00023136"/>
    </source>
</evidence>
<dbReference type="AlphaFoldDB" id="A0AA42CCR4"/>
<dbReference type="EMBL" id="JAPDNT010000002">
    <property type="protein sequence ID" value="MCW3473823.1"/>
    <property type="molecule type" value="Genomic_DNA"/>
</dbReference>
<feature type="transmembrane region" description="Helical" evidence="4">
    <location>
        <begin position="136"/>
        <end position="156"/>
    </location>
</feature>
<keyword evidence="3 4" id="KW-0472">Membrane</keyword>
<dbReference type="RefSeq" id="WP_264712441.1">
    <property type="nucleotide sequence ID" value="NZ_JAPDNT010000002.1"/>
</dbReference>
<protein>
    <submittedName>
        <fullName evidence="6">MFS transporter</fullName>
    </submittedName>
</protein>
<feature type="transmembrane region" description="Helical" evidence="4">
    <location>
        <begin position="45"/>
        <end position="64"/>
    </location>
</feature>
<dbReference type="Gene3D" id="1.20.1250.20">
    <property type="entry name" value="MFS general substrate transporter like domains"/>
    <property type="match status" value="1"/>
</dbReference>
<keyword evidence="1 4" id="KW-0812">Transmembrane</keyword>
<dbReference type="InterPro" id="IPR036259">
    <property type="entry name" value="MFS_trans_sf"/>
</dbReference>
<evidence type="ECO:0000259" key="5">
    <source>
        <dbReference type="PROSITE" id="PS50850"/>
    </source>
</evidence>
<keyword evidence="2 4" id="KW-1133">Transmembrane helix</keyword>
<dbReference type="PANTHER" id="PTHR23537:SF1">
    <property type="entry name" value="SUGAR TRANSPORTER"/>
    <property type="match status" value="1"/>
</dbReference>
<dbReference type="Proteomes" id="UP001165679">
    <property type="component" value="Unassembled WGS sequence"/>
</dbReference>
<dbReference type="SUPFAM" id="SSF103473">
    <property type="entry name" value="MFS general substrate transporter"/>
    <property type="match status" value="1"/>
</dbReference>